<keyword evidence="1" id="KW-0812">Transmembrane</keyword>
<evidence type="ECO:0000313" key="3">
    <source>
        <dbReference type="Proteomes" id="UP000270616"/>
    </source>
</evidence>
<dbReference type="Proteomes" id="UP000270616">
    <property type="component" value="Unassembled WGS sequence"/>
</dbReference>
<name>A0A3N3ZTE3_9MICC</name>
<evidence type="ECO:0000256" key="1">
    <source>
        <dbReference type="SAM" id="Phobius"/>
    </source>
</evidence>
<organism evidence="2 3">
    <name type="scientific">Kocuria soli</name>
    <dbReference type="NCBI Taxonomy" id="2485125"/>
    <lineage>
        <taxon>Bacteria</taxon>
        <taxon>Bacillati</taxon>
        <taxon>Actinomycetota</taxon>
        <taxon>Actinomycetes</taxon>
        <taxon>Micrococcales</taxon>
        <taxon>Micrococcaceae</taxon>
        <taxon>Kocuria</taxon>
    </lineage>
</organism>
<feature type="transmembrane region" description="Helical" evidence="1">
    <location>
        <begin position="46"/>
        <end position="69"/>
    </location>
</feature>
<keyword evidence="1" id="KW-1133">Transmembrane helix</keyword>
<keyword evidence="3" id="KW-1185">Reference proteome</keyword>
<accession>A0A3N3ZTE3</accession>
<keyword evidence="1" id="KW-0472">Membrane</keyword>
<sequence>MAQNSKRNRKHDVAWFGVGVVVGALVAAPLTVSLARSIPDLEPSNWFDLAVGLLSALVGGSFTIAALWFGFRHERRQREAETRAGLAEQISDIMWRIEQPDVVSTAGLREATAEALALGRRLFATSRDFDRDGAPDPNDPDMVFISALFALHSATFSASDEPPEQWIRKDMAQALQFLMNEIAIHARAGAPPISAEPHESLPATVTQVKQLTQQWNRGEVSG</sequence>
<gene>
    <name evidence="2" type="ORF">EDL96_07440</name>
</gene>
<protein>
    <submittedName>
        <fullName evidence="2">Uncharacterized protein</fullName>
    </submittedName>
</protein>
<dbReference type="EMBL" id="RKMF01000007">
    <property type="protein sequence ID" value="ROZ63356.1"/>
    <property type="molecule type" value="Genomic_DNA"/>
</dbReference>
<dbReference type="RefSeq" id="WP_123825155.1">
    <property type="nucleotide sequence ID" value="NZ_RKMF01000007.1"/>
</dbReference>
<evidence type="ECO:0000313" key="2">
    <source>
        <dbReference type="EMBL" id="ROZ63356.1"/>
    </source>
</evidence>
<comment type="caution">
    <text evidence="2">The sequence shown here is derived from an EMBL/GenBank/DDBJ whole genome shotgun (WGS) entry which is preliminary data.</text>
</comment>
<dbReference type="AlphaFoldDB" id="A0A3N3ZTE3"/>
<feature type="transmembrane region" description="Helical" evidence="1">
    <location>
        <begin position="12"/>
        <end position="34"/>
    </location>
</feature>
<proteinExistence type="predicted"/>
<reference evidence="2 3" key="1">
    <citation type="submission" date="2018-10" db="EMBL/GenBank/DDBJ databases">
        <title>Kocuria sp. M5W7-7, whole genome shotgun sequence.</title>
        <authorList>
            <person name="Tuo L."/>
        </authorList>
    </citation>
    <scope>NUCLEOTIDE SEQUENCE [LARGE SCALE GENOMIC DNA]</scope>
    <source>
        <strain evidence="2 3">M5W7-7</strain>
    </source>
</reference>